<evidence type="ECO:0000313" key="9">
    <source>
        <dbReference type="EMBL" id="CUU43745.1"/>
    </source>
</evidence>
<keyword evidence="9" id="KW-0378">Hydrolase</keyword>
<dbReference type="STRING" id="1079.BVIR_5"/>
<keyword evidence="5 9" id="KW-0067">ATP-binding</keyword>
<evidence type="ECO:0000256" key="2">
    <source>
        <dbReference type="ARBA" id="ARBA00022448"/>
    </source>
</evidence>
<dbReference type="PATRIC" id="fig|1079.7.peg.2928"/>
<dbReference type="PROSITE" id="PS00211">
    <property type="entry name" value="ABC_TRANSPORTER_1"/>
    <property type="match status" value="1"/>
</dbReference>
<dbReference type="PANTHER" id="PTHR43499:SF1">
    <property type="entry name" value="ABC TRANSPORTER I FAMILY MEMBER 1"/>
    <property type="match status" value="1"/>
</dbReference>
<dbReference type="SMART" id="SM00382">
    <property type="entry name" value="AAA"/>
    <property type="match status" value="1"/>
</dbReference>
<dbReference type="GO" id="GO:0022857">
    <property type="term" value="F:transmembrane transporter activity"/>
    <property type="evidence" value="ECO:0007669"/>
    <property type="project" value="InterPro"/>
</dbReference>
<evidence type="ECO:0000256" key="5">
    <source>
        <dbReference type="ARBA" id="ARBA00022840"/>
    </source>
</evidence>
<dbReference type="GO" id="GO:0017004">
    <property type="term" value="P:cytochrome complex assembly"/>
    <property type="evidence" value="ECO:0007669"/>
    <property type="project" value="UniProtKB-KW"/>
</dbReference>
<dbReference type="GO" id="GO:0016887">
    <property type="term" value="F:ATP hydrolysis activity"/>
    <property type="evidence" value="ECO:0007669"/>
    <property type="project" value="InterPro"/>
</dbReference>
<dbReference type="InterPro" id="IPR027417">
    <property type="entry name" value="P-loop_NTPase"/>
</dbReference>
<reference evidence="10" key="1">
    <citation type="journal article" date="2016" name="Genome Announc.">
        <title>Revised genome sequence of the purple photosynthetic bacterium Blastochloris viridis.</title>
        <authorList>
            <person name="Liu L.N."/>
            <person name="Faulkner M."/>
            <person name="Liu X."/>
            <person name="Huang F."/>
            <person name="Darby A.C."/>
            <person name="Hall N."/>
        </authorList>
    </citation>
    <scope>NUCLEOTIDE SEQUENCE [LARGE SCALE GENOMIC DNA]</scope>
    <source>
        <strain evidence="10">ATCC 19567 / DSM 133 / F</strain>
    </source>
</reference>
<proteinExistence type="inferred from homology"/>
<dbReference type="InterPro" id="IPR003593">
    <property type="entry name" value="AAA+_ATPase"/>
</dbReference>
<dbReference type="Pfam" id="PF00005">
    <property type="entry name" value="ABC_tran"/>
    <property type="match status" value="1"/>
</dbReference>
<feature type="domain" description="ABC transporter" evidence="8">
    <location>
        <begin position="21"/>
        <end position="219"/>
    </location>
</feature>
<keyword evidence="3" id="KW-0547">Nucleotide-binding</keyword>
<dbReference type="Gene3D" id="3.40.50.300">
    <property type="entry name" value="P-loop containing nucleotide triphosphate hydrolases"/>
    <property type="match status" value="1"/>
</dbReference>
<evidence type="ECO:0000256" key="1">
    <source>
        <dbReference type="ARBA" id="ARBA00005417"/>
    </source>
</evidence>
<dbReference type="PANTHER" id="PTHR43499">
    <property type="entry name" value="ABC TRANSPORTER I FAMILY MEMBER 1"/>
    <property type="match status" value="1"/>
</dbReference>
<dbReference type="PROSITE" id="PS50893">
    <property type="entry name" value="ABC_TRANSPORTER_2"/>
    <property type="match status" value="1"/>
</dbReference>
<organism evidence="9 10">
    <name type="scientific">Blastochloris viridis</name>
    <name type="common">Rhodopseudomonas viridis</name>
    <dbReference type="NCBI Taxonomy" id="1079"/>
    <lineage>
        <taxon>Bacteria</taxon>
        <taxon>Pseudomonadati</taxon>
        <taxon>Pseudomonadota</taxon>
        <taxon>Alphaproteobacteria</taxon>
        <taxon>Hyphomicrobiales</taxon>
        <taxon>Blastochloridaceae</taxon>
        <taxon>Blastochloris</taxon>
    </lineage>
</organism>
<evidence type="ECO:0000313" key="10">
    <source>
        <dbReference type="Proteomes" id="UP000065734"/>
    </source>
</evidence>
<name>A0A0S4Q6Y0_BLAVI</name>
<keyword evidence="6" id="KW-1278">Translocase</keyword>
<protein>
    <submittedName>
        <fullName evidence="9">Cytochrome c biogenesis ATP-binding export protein CcmA</fullName>
        <ecNumber evidence="9">3.6.3.41</ecNumber>
    </submittedName>
</protein>
<dbReference type="EC" id="3.6.3.41" evidence="9"/>
<comment type="similarity">
    <text evidence="1">Belongs to the ABC transporter superfamily.</text>
</comment>
<dbReference type="InterPro" id="IPR017871">
    <property type="entry name" value="ABC_transporter-like_CS"/>
</dbReference>
<keyword evidence="7" id="KW-0472">Membrane</keyword>
<evidence type="ECO:0000256" key="4">
    <source>
        <dbReference type="ARBA" id="ARBA00022748"/>
    </source>
</evidence>
<evidence type="ECO:0000256" key="6">
    <source>
        <dbReference type="ARBA" id="ARBA00022967"/>
    </source>
</evidence>
<dbReference type="InterPro" id="IPR003439">
    <property type="entry name" value="ABC_transporter-like_ATP-bd"/>
</dbReference>
<dbReference type="GO" id="GO:0005524">
    <property type="term" value="F:ATP binding"/>
    <property type="evidence" value="ECO:0007669"/>
    <property type="project" value="UniProtKB-KW"/>
</dbReference>
<evidence type="ECO:0000256" key="3">
    <source>
        <dbReference type="ARBA" id="ARBA00022741"/>
    </source>
</evidence>
<keyword evidence="10" id="KW-1185">Reference proteome</keyword>
<keyword evidence="2" id="KW-0813">Transport</keyword>
<keyword evidence="4" id="KW-0201">Cytochrome c-type biogenesis</keyword>
<gene>
    <name evidence="9" type="primary">ccmA</name>
    <name evidence="9" type="ORF">BVIRIDIS_27710</name>
</gene>
<sequence length="221" mass="23352">MLVFSRPVSPVSLVMPSQQRLVGERLICERGGREVFRDLSFSLAAGRALALVGPNGAGKSSLLRLTAGLVRPVSGTLELKGFDPELTVAEQAHYLGHLDALKPALTVAENLDFWIRALGGGPGVALGVALDQVGLARLAELPAQYLSAGQRRRLALARLLVVHRPLWLLDEPTTALDVAAQARLFELIAGHLAAGGLVMAATHQPLAVTTDELKLAGEAVQ</sequence>
<evidence type="ECO:0000256" key="7">
    <source>
        <dbReference type="ARBA" id="ARBA00023136"/>
    </source>
</evidence>
<dbReference type="AlphaFoldDB" id="A0A0S4Q6Y0"/>
<dbReference type="NCBIfam" id="TIGR01189">
    <property type="entry name" value="ccmA"/>
    <property type="match status" value="1"/>
</dbReference>
<dbReference type="Proteomes" id="UP000065734">
    <property type="component" value="Chromosome I"/>
</dbReference>
<dbReference type="EMBL" id="LN907867">
    <property type="protein sequence ID" value="CUU43745.1"/>
    <property type="molecule type" value="Genomic_DNA"/>
</dbReference>
<accession>A0A0S4Q6Y0</accession>
<dbReference type="InterPro" id="IPR005895">
    <property type="entry name" value="ABC_transptr_haem_export_CcmA"/>
</dbReference>
<dbReference type="SUPFAM" id="SSF52540">
    <property type="entry name" value="P-loop containing nucleoside triphosphate hydrolases"/>
    <property type="match status" value="1"/>
</dbReference>
<evidence type="ECO:0000259" key="8">
    <source>
        <dbReference type="PROSITE" id="PS50893"/>
    </source>
</evidence>